<evidence type="ECO:0000313" key="2">
    <source>
        <dbReference type="Proteomes" id="UP001158576"/>
    </source>
</evidence>
<reference evidence="1 2" key="1">
    <citation type="submission" date="2021-04" db="EMBL/GenBank/DDBJ databases">
        <authorList>
            <person name="Bliznina A."/>
        </authorList>
    </citation>
    <scope>NUCLEOTIDE SEQUENCE [LARGE SCALE GENOMIC DNA]</scope>
</reference>
<evidence type="ECO:0000313" key="1">
    <source>
        <dbReference type="EMBL" id="CAG5096528.1"/>
    </source>
</evidence>
<name>A0ABN7SAF7_OIKDI</name>
<gene>
    <name evidence="1" type="ORF">OKIOD_LOCUS6219</name>
</gene>
<dbReference type="EMBL" id="OU015569">
    <property type="protein sequence ID" value="CAG5096528.1"/>
    <property type="molecule type" value="Genomic_DNA"/>
</dbReference>
<accession>A0ABN7SAF7</accession>
<proteinExistence type="predicted"/>
<keyword evidence="2" id="KW-1185">Reference proteome</keyword>
<dbReference type="Proteomes" id="UP001158576">
    <property type="component" value="Chromosome XSR"/>
</dbReference>
<protein>
    <submittedName>
        <fullName evidence="1">Oidioi.mRNA.OKI2018_I69.XSR.g14661.t1.cds</fullName>
    </submittedName>
</protein>
<sequence length="120" mass="14050">MRFFIVSERLQQFPKSVWAAYFDTFVRLLRRRLSKSHEAVVLRLSHRFDTVFDQVSPSLESTSTVVDLCRSEILHIASRAFRHVPLQLQLSLLQILNDKADRSKGMQYRLLVSNGLFNQK</sequence>
<organism evidence="1 2">
    <name type="scientific">Oikopleura dioica</name>
    <name type="common">Tunicate</name>
    <dbReference type="NCBI Taxonomy" id="34765"/>
    <lineage>
        <taxon>Eukaryota</taxon>
        <taxon>Metazoa</taxon>
        <taxon>Chordata</taxon>
        <taxon>Tunicata</taxon>
        <taxon>Appendicularia</taxon>
        <taxon>Copelata</taxon>
        <taxon>Oikopleuridae</taxon>
        <taxon>Oikopleura</taxon>
    </lineage>
</organism>